<reference evidence="3" key="1">
    <citation type="submission" date="2016-10" db="EMBL/GenBank/DDBJ databases">
        <authorList>
            <person name="Varghese N."/>
            <person name="Submissions S."/>
        </authorList>
    </citation>
    <scope>NUCLEOTIDE SEQUENCE [LARGE SCALE GENOMIC DNA]</scope>
    <source>
        <strain evidence="3">CGMCC 1.11012</strain>
    </source>
</reference>
<sequence length="241" mass="27351">MKSKKYRWIILAVGLFLAAAVLLYVRETGRRDSCFYGDVDYVSVLQWDGVVYQEDNHSPPGELNKKGKLLGEISYRKADHQCPRTEMRDGDSTLLEVGTELYEVSGYKTSARLWAGDRLFVADSNPDARTLNDLLDISGKITAVRFISGMDGTTHLMDFTPEAAELFIKEFPMLKYIPFEQLYKETKGWVGDHYSLEIELQDGTAMPIVYNTLSPSFNPPAYATPELAQLIEQQRKLIYAK</sequence>
<dbReference type="Proteomes" id="UP000199050">
    <property type="component" value="Unassembled WGS sequence"/>
</dbReference>
<dbReference type="EMBL" id="FNDX01000003">
    <property type="protein sequence ID" value="SDI13453.1"/>
    <property type="molecule type" value="Genomic_DNA"/>
</dbReference>
<name>A0A1G8I3L0_9BACL</name>
<evidence type="ECO:0000313" key="3">
    <source>
        <dbReference type="Proteomes" id="UP000199050"/>
    </source>
</evidence>
<dbReference type="OrthoDB" id="2567404at2"/>
<proteinExistence type="predicted"/>
<keyword evidence="1" id="KW-0812">Transmembrane</keyword>
<protein>
    <submittedName>
        <fullName evidence="2">Uncharacterized protein</fullName>
    </submittedName>
</protein>
<gene>
    <name evidence="2" type="ORF">SAMN05216192_103110</name>
</gene>
<dbReference type="AlphaFoldDB" id="A0A1G8I3L0"/>
<accession>A0A1G8I3L0</accession>
<keyword evidence="3" id="KW-1185">Reference proteome</keyword>
<keyword evidence="1" id="KW-0472">Membrane</keyword>
<evidence type="ECO:0000256" key="1">
    <source>
        <dbReference type="SAM" id="Phobius"/>
    </source>
</evidence>
<keyword evidence="1" id="KW-1133">Transmembrane helix</keyword>
<evidence type="ECO:0000313" key="2">
    <source>
        <dbReference type="EMBL" id="SDI13453.1"/>
    </source>
</evidence>
<organism evidence="2 3">
    <name type="scientific">Paenibacillus typhae</name>
    <dbReference type="NCBI Taxonomy" id="1174501"/>
    <lineage>
        <taxon>Bacteria</taxon>
        <taxon>Bacillati</taxon>
        <taxon>Bacillota</taxon>
        <taxon>Bacilli</taxon>
        <taxon>Bacillales</taxon>
        <taxon>Paenibacillaceae</taxon>
        <taxon>Paenibacillus</taxon>
    </lineage>
</organism>
<feature type="transmembrane region" description="Helical" evidence="1">
    <location>
        <begin position="6"/>
        <end position="25"/>
    </location>
</feature>
<dbReference type="RefSeq" id="WP_090712385.1">
    <property type="nucleotide sequence ID" value="NZ_CBCSKY010000001.1"/>
</dbReference>